<geneLocation type="plasmid" evidence="6 7">
    <name>pBN1</name>
</geneLocation>
<comment type="similarity">
    <text evidence="2">Belongs to the bacterial solute-binding protein 2 family.</text>
</comment>
<dbReference type="GO" id="GO:0030313">
    <property type="term" value="C:cell envelope"/>
    <property type="evidence" value="ECO:0007669"/>
    <property type="project" value="UniProtKB-SubCell"/>
</dbReference>
<dbReference type="InterPro" id="IPR028082">
    <property type="entry name" value="Peripla_BP_I"/>
</dbReference>
<dbReference type="AlphaFoldDB" id="A0A248VVY9"/>
<organism evidence="6 7">
    <name type="scientific">Paraburkholderia aromaticivorans</name>
    <dbReference type="NCBI Taxonomy" id="2026199"/>
    <lineage>
        <taxon>Bacteria</taxon>
        <taxon>Pseudomonadati</taxon>
        <taxon>Pseudomonadota</taxon>
        <taxon>Betaproteobacteria</taxon>
        <taxon>Burkholderiales</taxon>
        <taxon>Burkholderiaceae</taxon>
        <taxon>Paraburkholderia</taxon>
    </lineage>
</organism>
<feature type="domain" description="Periplasmic binding protein" evidence="5">
    <location>
        <begin position="27"/>
        <end position="282"/>
    </location>
</feature>
<evidence type="ECO:0000259" key="5">
    <source>
        <dbReference type="Pfam" id="PF13407"/>
    </source>
</evidence>
<dbReference type="EMBL" id="CP022991">
    <property type="protein sequence ID" value="ASW03196.1"/>
    <property type="molecule type" value="Genomic_DNA"/>
</dbReference>
<comment type="subcellular location">
    <subcellularLocation>
        <location evidence="1">Cell envelope</location>
    </subcellularLocation>
</comment>
<feature type="chain" id="PRO_5013077702" evidence="4">
    <location>
        <begin position="22"/>
        <end position="314"/>
    </location>
</feature>
<dbReference type="PANTHER" id="PTHR46847">
    <property type="entry name" value="D-ALLOSE-BINDING PERIPLASMIC PROTEIN-RELATED"/>
    <property type="match status" value="1"/>
</dbReference>
<keyword evidence="3 4" id="KW-0732">Signal</keyword>
<dbReference type="Gene3D" id="3.40.50.2300">
    <property type="match status" value="2"/>
</dbReference>
<evidence type="ECO:0000256" key="3">
    <source>
        <dbReference type="ARBA" id="ARBA00022729"/>
    </source>
</evidence>
<feature type="signal peptide" evidence="4">
    <location>
        <begin position="1"/>
        <end position="21"/>
    </location>
</feature>
<name>A0A248VVY9_9BURK</name>
<dbReference type="RefSeq" id="WP_095423027.1">
    <property type="nucleotide sequence ID" value="NZ_CP022991.1"/>
</dbReference>
<evidence type="ECO:0000256" key="2">
    <source>
        <dbReference type="ARBA" id="ARBA00007639"/>
    </source>
</evidence>
<proteinExistence type="inferred from homology"/>
<evidence type="ECO:0000256" key="4">
    <source>
        <dbReference type="SAM" id="SignalP"/>
    </source>
</evidence>
<dbReference type="InterPro" id="IPR025997">
    <property type="entry name" value="SBP_2_dom"/>
</dbReference>
<keyword evidence="6" id="KW-0614">Plasmid</keyword>
<reference evidence="6 7" key="1">
    <citation type="submission" date="2017-08" db="EMBL/GenBank/DDBJ databases">
        <title>Identification and genetic characteristics of simultaneous BTEX- and naphthalene-degrading Paraburkholderia sp. BN5 isolated from petroleum-contaminated soil.</title>
        <authorList>
            <person name="Lee Y."/>
            <person name="Jeon C.O."/>
        </authorList>
    </citation>
    <scope>NUCLEOTIDE SEQUENCE [LARGE SCALE GENOMIC DNA]</scope>
    <source>
        <strain evidence="6 7">BN5</strain>
        <plasmid evidence="6 7">pBN1</plasmid>
    </source>
</reference>
<dbReference type="Pfam" id="PF13407">
    <property type="entry name" value="Peripla_BP_4"/>
    <property type="match status" value="1"/>
</dbReference>
<dbReference type="OrthoDB" id="250606at2"/>
<dbReference type="Proteomes" id="UP000215158">
    <property type="component" value="Plasmid pBN1"/>
</dbReference>
<gene>
    <name evidence="6" type="ORF">CJU94_33835</name>
</gene>
<evidence type="ECO:0000313" key="6">
    <source>
        <dbReference type="EMBL" id="ASW03196.1"/>
    </source>
</evidence>
<dbReference type="KEGG" id="parb:CJU94_33835"/>
<protein>
    <submittedName>
        <fullName evidence="6">LacI family transcriptional regulator</fullName>
    </submittedName>
</protein>
<dbReference type="SUPFAM" id="SSF53822">
    <property type="entry name" value="Periplasmic binding protein-like I"/>
    <property type="match status" value="1"/>
</dbReference>
<dbReference type="PANTHER" id="PTHR46847:SF1">
    <property type="entry name" value="D-ALLOSE-BINDING PERIPLASMIC PROTEIN-RELATED"/>
    <property type="match status" value="1"/>
</dbReference>
<dbReference type="GO" id="GO:0030246">
    <property type="term" value="F:carbohydrate binding"/>
    <property type="evidence" value="ECO:0007669"/>
    <property type="project" value="UniProtKB-ARBA"/>
</dbReference>
<accession>A0A248VVY9</accession>
<sequence length="314" mass="33867">MRRAFSLLVVAIAALAGAVQAAPATRIGVVLAGSGLNFWAAMSQGMHRAAEDFHVELVMRSPSDGMSLGAQPNIQLRMIDYLVKNGVAGIVLAPEPLQDVATPISVAVPTVLVDRASTDYKAISIVSTDNYAAGRTAAMSLVPVLHKGARIAVLRLAPTISSTTQREEGFLAVASEMGWRVVIAPYVGYQFRETEARVHKVLSGDVGRLDAIFAPNETTAYGALRVVEEMPAGTRPRLVVFDWRPEFLAALEHSVVYADIMQDPYRMGYQSVETLIAALQGHPPRATIFIDVVTVTRANMNEPAIRAAIANYNR</sequence>
<keyword evidence="7" id="KW-1185">Reference proteome</keyword>
<evidence type="ECO:0000313" key="7">
    <source>
        <dbReference type="Proteomes" id="UP000215158"/>
    </source>
</evidence>
<evidence type="ECO:0000256" key="1">
    <source>
        <dbReference type="ARBA" id="ARBA00004196"/>
    </source>
</evidence>